<evidence type="ECO:0000313" key="7">
    <source>
        <dbReference type="EMBL" id="WOL18632.1"/>
    </source>
</evidence>
<dbReference type="Gene3D" id="2.20.25.80">
    <property type="entry name" value="WRKY domain"/>
    <property type="match status" value="1"/>
</dbReference>
<dbReference type="InterPro" id="IPR044810">
    <property type="entry name" value="WRKY_plant"/>
</dbReference>
<evidence type="ECO:0000313" key="8">
    <source>
        <dbReference type="Proteomes" id="UP001327560"/>
    </source>
</evidence>
<evidence type="ECO:0000256" key="5">
    <source>
        <dbReference type="ARBA" id="ARBA00023242"/>
    </source>
</evidence>
<dbReference type="AlphaFoldDB" id="A0AAQ3L7T5"/>
<keyword evidence="8" id="KW-1185">Reference proteome</keyword>
<feature type="domain" description="WRKY" evidence="6">
    <location>
        <begin position="155"/>
        <end position="214"/>
    </location>
</feature>
<name>A0AAQ3L7T5_9LILI</name>
<dbReference type="SUPFAM" id="SSF118290">
    <property type="entry name" value="WRKY DNA-binding domain"/>
    <property type="match status" value="1"/>
</dbReference>
<accession>A0AAQ3L7T5</accession>
<evidence type="ECO:0000256" key="4">
    <source>
        <dbReference type="ARBA" id="ARBA00023163"/>
    </source>
</evidence>
<evidence type="ECO:0000256" key="1">
    <source>
        <dbReference type="ARBA" id="ARBA00004123"/>
    </source>
</evidence>
<dbReference type="Pfam" id="PF03106">
    <property type="entry name" value="WRKY"/>
    <property type="match status" value="1"/>
</dbReference>
<dbReference type="InterPro" id="IPR003657">
    <property type="entry name" value="WRKY_dom"/>
</dbReference>
<dbReference type="GO" id="GO:0043565">
    <property type="term" value="F:sequence-specific DNA binding"/>
    <property type="evidence" value="ECO:0007669"/>
    <property type="project" value="InterPro"/>
</dbReference>
<evidence type="ECO:0000256" key="3">
    <source>
        <dbReference type="ARBA" id="ARBA00023125"/>
    </source>
</evidence>
<dbReference type="GO" id="GO:0003700">
    <property type="term" value="F:DNA-binding transcription factor activity"/>
    <property type="evidence" value="ECO:0007669"/>
    <property type="project" value="InterPro"/>
</dbReference>
<organism evidence="7 8">
    <name type="scientific">Canna indica</name>
    <name type="common">Indian-shot</name>
    <dbReference type="NCBI Taxonomy" id="4628"/>
    <lineage>
        <taxon>Eukaryota</taxon>
        <taxon>Viridiplantae</taxon>
        <taxon>Streptophyta</taxon>
        <taxon>Embryophyta</taxon>
        <taxon>Tracheophyta</taxon>
        <taxon>Spermatophyta</taxon>
        <taxon>Magnoliopsida</taxon>
        <taxon>Liliopsida</taxon>
        <taxon>Zingiberales</taxon>
        <taxon>Cannaceae</taxon>
        <taxon>Canna</taxon>
    </lineage>
</organism>
<comment type="subcellular location">
    <subcellularLocation>
        <location evidence="1">Nucleus</location>
    </subcellularLocation>
</comment>
<dbReference type="Proteomes" id="UP001327560">
    <property type="component" value="Chromosome 9"/>
</dbReference>
<dbReference type="GO" id="GO:0005634">
    <property type="term" value="C:nucleus"/>
    <property type="evidence" value="ECO:0007669"/>
    <property type="project" value="UniProtKB-SubCell"/>
</dbReference>
<protein>
    <submittedName>
        <fullName evidence="7">WRKY transcription factor 59 isoform X1</fullName>
    </submittedName>
</protein>
<dbReference type="InterPro" id="IPR036576">
    <property type="entry name" value="WRKY_dom_sf"/>
</dbReference>
<gene>
    <name evidence="7" type="ORF">Cni_G27429</name>
</gene>
<dbReference type="PANTHER" id="PTHR31282">
    <property type="entry name" value="WRKY TRANSCRIPTION FACTOR 21-RELATED"/>
    <property type="match status" value="1"/>
</dbReference>
<reference evidence="7 8" key="1">
    <citation type="submission" date="2023-10" db="EMBL/GenBank/DDBJ databases">
        <title>Chromosome-scale genome assembly provides insights into flower coloration mechanisms of Canna indica.</title>
        <authorList>
            <person name="Li C."/>
        </authorList>
    </citation>
    <scope>NUCLEOTIDE SEQUENCE [LARGE SCALE GENOMIC DNA]</scope>
    <source>
        <tissue evidence="7">Flower</tissue>
    </source>
</reference>
<evidence type="ECO:0000259" key="6">
    <source>
        <dbReference type="PROSITE" id="PS50811"/>
    </source>
</evidence>
<keyword evidence="2" id="KW-0805">Transcription regulation</keyword>
<dbReference type="PROSITE" id="PS50811">
    <property type="entry name" value="WRKY"/>
    <property type="match status" value="1"/>
</dbReference>
<dbReference type="SMART" id="SM00774">
    <property type="entry name" value="WRKY"/>
    <property type="match status" value="1"/>
</dbReference>
<keyword evidence="4" id="KW-0804">Transcription</keyword>
<keyword evidence="5" id="KW-0539">Nucleus</keyword>
<evidence type="ECO:0000256" key="2">
    <source>
        <dbReference type="ARBA" id="ARBA00023015"/>
    </source>
</evidence>
<sequence length="341" mass="37979">MHASSVPPINLETLAEAIDHLNSDEMDNLQMENKQAIVKCVIREIEEALNLTMKLQSLVELGDQYSEAQKESARILSEEVLQSCRATLSLLKANNVKLEKECKLEFPSPSSCAMTNATEDPDAVFADPSLDEEDRRRNKFSDSYTWEDITATPFNDGYEWRKYGEKKINGFSFPRSYYRCTYSKDIQRCKAMKQVQQQKGGFPSLYLVTYKGQHTCHCNNIQTTQHLRLPFLPSNSCLPSTHPSLLSFSSDSKASNFETGYDDLLYTPINTCNVNMTERRKQTTYGRAAAAAAAAAASSSSSSFTSKLDNVQLHHPSSSATHTADCDGDNVSGEILSPATF</sequence>
<proteinExistence type="predicted"/>
<dbReference type="EMBL" id="CP136898">
    <property type="protein sequence ID" value="WOL18632.1"/>
    <property type="molecule type" value="Genomic_DNA"/>
</dbReference>
<keyword evidence="3" id="KW-0238">DNA-binding</keyword>